<protein>
    <recommendedName>
        <fullName evidence="4">DUF4013 domain-containing protein</fullName>
    </recommendedName>
</protein>
<evidence type="ECO:0000256" key="1">
    <source>
        <dbReference type="SAM" id="Phobius"/>
    </source>
</evidence>
<dbReference type="Proteomes" id="UP001240697">
    <property type="component" value="Chromosome"/>
</dbReference>
<evidence type="ECO:0008006" key="4">
    <source>
        <dbReference type="Google" id="ProtNLM"/>
    </source>
</evidence>
<proteinExistence type="predicted"/>
<feature type="transmembrane region" description="Helical" evidence="1">
    <location>
        <begin position="101"/>
        <end position="121"/>
    </location>
</feature>
<reference evidence="2 3" key="1">
    <citation type="submission" date="2023-05" db="EMBL/GenBank/DDBJ databases">
        <authorList>
            <person name="Yin Y."/>
            <person name="Lu Z."/>
        </authorList>
    </citation>
    <scope>NUCLEOTIDE SEQUENCE [LARGE SCALE GENOMIC DNA]</scope>
    <source>
        <strain evidence="2 3">ZM22</strain>
    </source>
</reference>
<accession>A0ABY8SQS6</accession>
<sequence>MNSIRGARQAQDSSEWKIPPFWQKINSFFLFPLQTEPLIFALVLSVCSYGLTFGLLGAIAVGLGLMLAVSRYAFKVSAFASRGITHSSDFRRDQEDPGWKWLPWKFFGVLFVFGLLIGFLASSSLTLGVIANLIVAFLIPATWMVLINTHSLSSAINPFELLATIFGIGKSYLLLCFFLFLLQQGSPMVVEMLLKVGKPAVVLPLVCFALIYFTWVMAAMIGYVMYQHHAALDIDPVQAPEGVATIQMDPREQESKRRDTAIARLVQDNRMDEAVNQAREWWREDQESLPDQRRYFRVLKLTEKGDALADLGQSFIPMLMAQQRASEALEAWVSCVKRKPDFQLASAQASHELAQQAWQAGKPKYVLILGKNFEKRFAGSALVPSMLELVVRAYKQGLDQPMQGVHVYMRMKQLFPEHASTREVEWVLRDELEQLGAKPGGGAGA</sequence>
<gene>
    <name evidence="2" type="ORF">QMY55_23695</name>
</gene>
<feature type="transmembrane region" description="Helical" evidence="1">
    <location>
        <begin position="127"/>
        <end position="147"/>
    </location>
</feature>
<feature type="transmembrane region" description="Helical" evidence="1">
    <location>
        <begin position="38"/>
        <end position="69"/>
    </location>
</feature>
<dbReference type="RefSeq" id="WP_283486527.1">
    <property type="nucleotide sequence ID" value="NZ_CP125947.1"/>
</dbReference>
<keyword evidence="1" id="KW-0812">Transmembrane</keyword>
<keyword evidence="1" id="KW-1133">Transmembrane helix</keyword>
<keyword evidence="1" id="KW-0472">Membrane</keyword>
<keyword evidence="3" id="KW-1185">Reference proteome</keyword>
<evidence type="ECO:0000313" key="2">
    <source>
        <dbReference type="EMBL" id="WHS65425.1"/>
    </source>
</evidence>
<dbReference type="EMBL" id="CP125947">
    <property type="protein sequence ID" value="WHS65425.1"/>
    <property type="molecule type" value="Genomic_DNA"/>
</dbReference>
<name>A0ABY8SQS6_9BURK</name>
<feature type="transmembrane region" description="Helical" evidence="1">
    <location>
        <begin position="202"/>
        <end position="226"/>
    </location>
</feature>
<evidence type="ECO:0000313" key="3">
    <source>
        <dbReference type="Proteomes" id="UP001240697"/>
    </source>
</evidence>
<feature type="transmembrane region" description="Helical" evidence="1">
    <location>
        <begin position="159"/>
        <end position="182"/>
    </location>
</feature>
<organism evidence="2 3">
    <name type="scientific">Comamonas resistens</name>
    <dbReference type="NCBI Taxonomy" id="3046670"/>
    <lineage>
        <taxon>Bacteria</taxon>
        <taxon>Pseudomonadati</taxon>
        <taxon>Pseudomonadota</taxon>
        <taxon>Betaproteobacteria</taxon>
        <taxon>Burkholderiales</taxon>
        <taxon>Comamonadaceae</taxon>
        <taxon>Comamonas</taxon>
    </lineage>
</organism>